<dbReference type="InterPro" id="IPR002052">
    <property type="entry name" value="DNA_methylase_N6_adenine_CS"/>
</dbReference>
<dbReference type="EMBL" id="PUFP01000044">
    <property type="protein sequence ID" value="TDG78298.1"/>
    <property type="molecule type" value="Genomic_DNA"/>
</dbReference>
<evidence type="ECO:0000256" key="1">
    <source>
        <dbReference type="ARBA" id="ARBA00022603"/>
    </source>
</evidence>
<dbReference type="PIRSF" id="PIRSF004553">
    <property type="entry name" value="CHP00095"/>
    <property type="match status" value="1"/>
</dbReference>
<dbReference type="PANTHER" id="PTHR43542:SF1">
    <property type="entry name" value="METHYLTRANSFERASE"/>
    <property type="match status" value="1"/>
</dbReference>
<sequence length="188" mass="20818">MRIVSGKYGGIRLNPVKSDQTRPTTDKVKESLFSMTGPYYHGGRFLDLFAGSGAVGIEAVSRGMDSAVLVDRQYQAIKTIKDNIAKIHAEDQFTVIKGNAEMVLKQLAANGDRFDQVFLDPPYKLQKIVTTLEELKSLDLLTEGATVICETDNHTELPLNLDGFHAAKQKNYGLTNLTIYDYQMGNAQ</sequence>
<dbReference type="Gene3D" id="3.40.50.150">
    <property type="entry name" value="Vaccinia Virus protein VP39"/>
    <property type="match status" value="1"/>
</dbReference>
<dbReference type="GO" id="GO:0008168">
    <property type="term" value="F:methyltransferase activity"/>
    <property type="evidence" value="ECO:0007669"/>
    <property type="project" value="UniProtKB-KW"/>
</dbReference>
<dbReference type="GO" id="GO:0031167">
    <property type="term" value="P:rRNA methylation"/>
    <property type="evidence" value="ECO:0007669"/>
    <property type="project" value="InterPro"/>
</dbReference>
<evidence type="ECO:0000313" key="3">
    <source>
        <dbReference type="EMBL" id="TDG78298.1"/>
    </source>
</evidence>
<evidence type="ECO:0000256" key="2">
    <source>
        <dbReference type="ARBA" id="ARBA00022679"/>
    </source>
</evidence>
<keyword evidence="2" id="KW-0808">Transferase</keyword>
<accession>A0A4R5NQ00</accession>
<dbReference type="CDD" id="cd02440">
    <property type="entry name" value="AdoMet_MTases"/>
    <property type="match status" value="1"/>
</dbReference>
<dbReference type="GO" id="GO:0003676">
    <property type="term" value="F:nucleic acid binding"/>
    <property type="evidence" value="ECO:0007669"/>
    <property type="project" value="InterPro"/>
</dbReference>
<keyword evidence="1" id="KW-0489">Methyltransferase</keyword>
<dbReference type="InterPro" id="IPR004398">
    <property type="entry name" value="RNA_MeTrfase_RsmD"/>
</dbReference>
<dbReference type="AlphaFoldDB" id="A0A4R5NQ00"/>
<dbReference type="PROSITE" id="PS00092">
    <property type="entry name" value="N6_MTASE"/>
    <property type="match status" value="1"/>
</dbReference>
<evidence type="ECO:0008006" key="5">
    <source>
        <dbReference type="Google" id="ProtNLM"/>
    </source>
</evidence>
<dbReference type="Proteomes" id="UP000295181">
    <property type="component" value="Unassembled WGS sequence"/>
</dbReference>
<dbReference type="PANTHER" id="PTHR43542">
    <property type="entry name" value="METHYLTRANSFERASE"/>
    <property type="match status" value="1"/>
</dbReference>
<dbReference type="SUPFAM" id="SSF53335">
    <property type="entry name" value="S-adenosyl-L-methionine-dependent methyltransferases"/>
    <property type="match status" value="1"/>
</dbReference>
<proteinExistence type="predicted"/>
<dbReference type="Pfam" id="PF03602">
    <property type="entry name" value="Cons_hypoth95"/>
    <property type="match status" value="1"/>
</dbReference>
<evidence type="ECO:0000313" key="4">
    <source>
        <dbReference type="Proteomes" id="UP000295181"/>
    </source>
</evidence>
<dbReference type="NCBIfam" id="TIGR00095">
    <property type="entry name" value="16S rRNA (guanine(966)-N(2))-methyltransferase RsmD"/>
    <property type="match status" value="1"/>
</dbReference>
<name>A0A4R5NQ00_LENBU</name>
<gene>
    <name evidence="3" type="ORF">C5L32_000168</name>
</gene>
<dbReference type="InterPro" id="IPR029063">
    <property type="entry name" value="SAM-dependent_MTases_sf"/>
</dbReference>
<reference evidence="3 4" key="1">
    <citation type="journal article" date="2019" name="Appl. Microbiol. Biotechnol.">
        <title>Uncovering carbohydrate metabolism through a genotype-phenotype association study of 56 lactic acid bacteria genomes.</title>
        <authorList>
            <person name="Buron-Moles G."/>
            <person name="Chailyan A."/>
            <person name="Dolejs I."/>
            <person name="Forster J."/>
            <person name="Miks M.H."/>
        </authorList>
    </citation>
    <scope>NUCLEOTIDE SEQUENCE [LARGE SCALE GENOMIC DNA]</scope>
    <source>
        <strain evidence="3 4">ATCC 4005</strain>
    </source>
</reference>
<protein>
    <recommendedName>
        <fullName evidence="5">16S rRNA (Guanine(966)-N(2))-methyltransferase RsmD</fullName>
    </recommendedName>
</protein>
<comment type="caution">
    <text evidence="3">The sequence shown here is derived from an EMBL/GenBank/DDBJ whole genome shotgun (WGS) entry which is preliminary data.</text>
</comment>
<dbReference type="RefSeq" id="WP_013727566.1">
    <property type="nucleotide sequence ID" value="NZ_AZDM01000021.1"/>
</dbReference>
<organism evidence="3 4">
    <name type="scientific">Lentilactobacillus buchneri DSM 20057</name>
    <dbReference type="NCBI Taxonomy" id="1423728"/>
    <lineage>
        <taxon>Bacteria</taxon>
        <taxon>Bacillati</taxon>
        <taxon>Bacillota</taxon>
        <taxon>Bacilli</taxon>
        <taxon>Lactobacillales</taxon>
        <taxon>Lactobacillaceae</taxon>
        <taxon>Lentilactobacillus</taxon>
    </lineage>
</organism>
<dbReference type="GeneID" id="72461800"/>